<comment type="domain">
    <text evidence="5">The RxLR-dEER motif acts to carry the protein into the host cell cytoplasm through binding to cell surface phosphatidylinositol-3-phosphate.</text>
</comment>
<reference evidence="6" key="1">
    <citation type="submission" date="2021-02" db="EMBL/GenBank/DDBJ databases">
        <authorList>
            <person name="Palmer J.M."/>
        </authorList>
    </citation>
    <scope>NUCLEOTIDE SEQUENCE</scope>
    <source>
        <strain evidence="6">SCRP23</strain>
    </source>
</reference>
<gene>
    <name evidence="6" type="ORF">PHYBOEH_005642</name>
</gene>
<dbReference type="InterPro" id="IPR031825">
    <property type="entry name" value="RXLR"/>
</dbReference>
<organism evidence="6 7">
    <name type="scientific">Phytophthora boehmeriae</name>
    <dbReference type="NCBI Taxonomy" id="109152"/>
    <lineage>
        <taxon>Eukaryota</taxon>
        <taxon>Sar</taxon>
        <taxon>Stramenopiles</taxon>
        <taxon>Oomycota</taxon>
        <taxon>Peronosporomycetes</taxon>
        <taxon>Peronosporales</taxon>
        <taxon>Peronosporaceae</taxon>
        <taxon>Phytophthora</taxon>
    </lineage>
</organism>
<name>A0A8T1WLE7_9STRA</name>
<keyword evidence="7" id="KW-1185">Reference proteome</keyword>
<comment type="similarity">
    <text evidence="2 5">Belongs to the RxLR effector family.</text>
</comment>
<protein>
    <recommendedName>
        <fullName evidence="5">RxLR effector protein</fullName>
    </recommendedName>
</protein>
<feature type="signal peptide" evidence="5">
    <location>
        <begin position="1"/>
        <end position="21"/>
    </location>
</feature>
<evidence type="ECO:0000256" key="5">
    <source>
        <dbReference type="RuleBase" id="RU367124"/>
    </source>
</evidence>
<dbReference type="GO" id="GO:0005576">
    <property type="term" value="C:extracellular region"/>
    <property type="evidence" value="ECO:0007669"/>
    <property type="project" value="UniProtKB-SubCell"/>
</dbReference>
<dbReference type="AlphaFoldDB" id="A0A8T1WLE7"/>
<evidence type="ECO:0000313" key="6">
    <source>
        <dbReference type="EMBL" id="KAG7394115.1"/>
    </source>
</evidence>
<evidence type="ECO:0000256" key="3">
    <source>
        <dbReference type="ARBA" id="ARBA00022525"/>
    </source>
</evidence>
<accession>A0A8T1WLE7</accession>
<evidence type="ECO:0000256" key="1">
    <source>
        <dbReference type="ARBA" id="ARBA00004613"/>
    </source>
</evidence>
<evidence type="ECO:0000256" key="4">
    <source>
        <dbReference type="ARBA" id="ARBA00022729"/>
    </source>
</evidence>
<dbReference type="Pfam" id="PF16810">
    <property type="entry name" value="RXLR"/>
    <property type="match status" value="1"/>
</dbReference>
<keyword evidence="3 5" id="KW-0964">Secreted</keyword>
<proteinExistence type="inferred from homology"/>
<sequence length="164" mass="18273">MRLSFVPFAAMVIAYFVSCDATVDSDQAKISIMASQNLVNSLKSDDAVVRRSLRQHIHHKHHEEFETEERGGGFPGASNLKSLLGGSSKAAKQAAKQAAQDKAEVKRWAKAVMANPQNMGTFEDAHQALGKYSLRDIQKYLGIDDNDNTFLEFYNTIAYTRFID</sequence>
<keyword evidence="4 5" id="KW-0732">Signal</keyword>
<dbReference type="EMBL" id="JAGDFL010000298">
    <property type="protein sequence ID" value="KAG7394115.1"/>
    <property type="molecule type" value="Genomic_DNA"/>
</dbReference>
<dbReference type="OrthoDB" id="114087at2759"/>
<comment type="subcellular location">
    <subcellularLocation>
        <location evidence="1 5">Secreted</location>
    </subcellularLocation>
</comment>
<dbReference type="Proteomes" id="UP000693981">
    <property type="component" value="Unassembled WGS sequence"/>
</dbReference>
<comment type="caution">
    <text evidence="6">The sequence shown here is derived from an EMBL/GenBank/DDBJ whole genome shotgun (WGS) entry which is preliminary data.</text>
</comment>
<evidence type="ECO:0000256" key="2">
    <source>
        <dbReference type="ARBA" id="ARBA00010400"/>
    </source>
</evidence>
<feature type="chain" id="PRO_5035958662" description="RxLR effector protein" evidence="5">
    <location>
        <begin position="22"/>
        <end position="164"/>
    </location>
</feature>
<comment type="function">
    <text evidence="5">Effector that suppresses plant defense responses during pathogen infection.</text>
</comment>
<evidence type="ECO:0000313" key="7">
    <source>
        <dbReference type="Proteomes" id="UP000693981"/>
    </source>
</evidence>